<evidence type="ECO:0000313" key="2">
    <source>
        <dbReference type="EMBL" id="MFC7704425.1"/>
    </source>
</evidence>
<comment type="caution">
    <text evidence="2">The sequence shown here is derived from an EMBL/GenBank/DDBJ whole genome shotgun (WGS) entry which is preliminary data.</text>
</comment>
<reference evidence="3" key="1">
    <citation type="journal article" date="2019" name="Int. J. Syst. Evol. Microbiol.">
        <title>The Global Catalogue of Microorganisms (GCM) 10K type strain sequencing project: providing services to taxonomists for standard genome sequencing and annotation.</title>
        <authorList>
            <consortium name="The Broad Institute Genomics Platform"/>
            <consortium name="The Broad Institute Genome Sequencing Center for Infectious Disease"/>
            <person name="Wu L."/>
            <person name="Ma J."/>
        </authorList>
    </citation>
    <scope>NUCLEOTIDE SEQUENCE [LARGE SCALE GENOMIC DNA]</scope>
    <source>
        <strain evidence="3">CGMCC 1.12750</strain>
    </source>
</reference>
<dbReference type="InterPro" id="IPR049021">
    <property type="entry name" value="AmiR_N"/>
</dbReference>
<dbReference type="Pfam" id="PF21332">
    <property type="entry name" value="AmiR_N"/>
    <property type="match status" value="1"/>
</dbReference>
<evidence type="ECO:0000313" key="3">
    <source>
        <dbReference type="Proteomes" id="UP001596516"/>
    </source>
</evidence>
<dbReference type="InterPro" id="IPR008327">
    <property type="entry name" value="Sig_transdc_resp-reg_antiterm"/>
</dbReference>
<accession>A0ABW2ULJ7</accession>
<dbReference type="Gene3D" id="3.40.50.2300">
    <property type="match status" value="1"/>
</dbReference>
<dbReference type="PIRSF" id="PIRSF036382">
    <property type="entry name" value="RR_antiterm"/>
    <property type="match status" value="1"/>
</dbReference>
<dbReference type="InterPro" id="IPR005561">
    <property type="entry name" value="ANTAR"/>
</dbReference>
<proteinExistence type="predicted"/>
<dbReference type="InterPro" id="IPR011006">
    <property type="entry name" value="CheY-like_superfamily"/>
</dbReference>
<keyword evidence="3" id="KW-1185">Reference proteome</keyword>
<dbReference type="Proteomes" id="UP001596516">
    <property type="component" value="Unassembled WGS sequence"/>
</dbReference>
<sequence length="200" mass="21957">MRRGFRIPELGGARVVILHRPHPNVQALARQLVAIGLRVTESWPDPGPEALAADFIFFDADMGYDQQFPWRAGESPMPMVAMIGSEAPGRIEWALAQGAHAQLLKPVGTNGAYSALLIARQAFEARRALSAEIADLRRRLAGRQTVVQAVTLLAARGKCEIEAYAQLRQLAMAWREPIEDAAARIVAQQMQDDGNDRTHG</sequence>
<feature type="domain" description="ANTAR" evidence="1">
    <location>
        <begin position="126"/>
        <end position="186"/>
    </location>
</feature>
<dbReference type="Pfam" id="PF03861">
    <property type="entry name" value="ANTAR"/>
    <property type="match status" value="1"/>
</dbReference>
<dbReference type="EMBL" id="JBHTFQ010000004">
    <property type="protein sequence ID" value="MFC7704425.1"/>
    <property type="molecule type" value="Genomic_DNA"/>
</dbReference>
<name>A0ABW2ULJ7_9RHOB</name>
<evidence type="ECO:0000259" key="1">
    <source>
        <dbReference type="PROSITE" id="PS50921"/>
    </source>
</evidence>
<gene>
    <name evidence="2" type="ORF">ACFQXB_09485</name>
</gene>
<organism evidence="2 3">
    <name type="scientific">Plastorhodobacter daqingensis</name>
    <dbReference type="NCBI Taxonomy" id="1387281"/>
    <lineage>
        <taxon>Bacteria</taxon>
        <taxon>Pseudomonadati</taxon>
        <taxon>Pseudomonadota</taxon>
        <taxon>Alphaproteobacteria</taxon>
        <taxon>Rhodobacterales</taxon>
        <taxon>Paracoccaceae</taxon>
        <taxon>Plastorhodobacter</taxon>
    </lineage>
</organism>
<dbReference type="InterPro" id="IPR036388">
    <property type="entry name" value="WH-like_DNA-bd_sf"/>
</dbReference>
<dbReference type="RefSeq" id="WP_377402673.1">
    <property type="nucleotide sequence ID" value="NZ_JBHTFQ010000004.1"/>
</dbReference>
<dbReference type="PROSITE" id="PS50921">
    <property type="entry name" value="ANTAR"/>
    <property type="match status" value="1"/>
</dbReference>
<dbReference type="Gene3D" id="1.10.10.10">
    <property type="entry name" value="Winged helix-like DNA-binding domain superfamily/Winged helix DNA-binding domain"/>
    <property type="match status" value="1"/>
</dbReference>
<protein>
    <submittedName>
        <fullName evidence="2">ANTAR domain-containing response regulator</fullName>
    </submittedName>
</protein>
<dbReference type="SUPFAM" id="SSF52172">
    <property type="entry name" value="CheY-like"/>
    <property type="match status" value="1"/>
</dbReference>
<dbReference type="SMART" id="SM01012">
    <property type="entry name" value="ANTAR"/>
    <property type="match status" value="1"/>
</dbReference>